<feature type="transmembrane region" description="Helical" evidence="1">
    <location>
        <begin position="431"/>
        <end position="451"/>
    </location>
</feature>
<reference evidence="3 4" key="1">
    <citation type="submission" date="2024-10" db="EMBL/GenBank/DDBJ databases">
        <authorList>
            <person name="Deangelis K."/>
            <person name="Huntemann M."/>
            <person name="Clum A."/>
            <person name="Wang J."/>
            <person name="Palaniappan K."/>
            <person name="Ritter S."/>
            <person name="Chen I.-M."/>
            <person name="Stamatis D."/>
            <person name="Reddy T."/>
            <person name="O'Malley R."/>
            <person name="Daum C."/>
            <person name="Ng V."/>
            <person name="Ivanova N."/>
            <person name="Kyrpides N."/>
            <person name="Woyke T."/>
        </authorList>
    </citation>
    <scope>NUCLEOTIDE SEQUENCE [LARGE SCALE GENOMIC DNA]</scope>
    <source>
        <strain evidence="3 4">GAS97</strain>
    </source>
</reference>
<feature type="transmembrane region" description="Helical" evidence="1">
    <location>
        <begin position="472"/>
        <end position="493"/>
    </location>
</feature>
<organism evidence="3 4">
    <name type="scientific">Caballeronia udeis</name>
    <dbReference type="NCBI Taxonomy" id="1232866"/>
    <lineage>
        <taxon>Bacteria</taxon>
        <taxon>Pseudomonadati</taxon>
        <taxon>Pseudomonadota</taxon>
        <taxon>Betaproteobacteria</taxon>
        <taxon>Burkholderiales</taxon>
        <taxon>Burkholderiaceae</taxon>
        <taxon>Caballeronia</taxon>
    </lineage>
</organism>
<keyword evidence="2" id="KW-0732">Signal</keyword>
<proteinExistence type="predicted"/>
<feature type="transmembrane region" description="Helical" evidence="1">
    <location>
        <begin position="234"/>
        <end position="252"/>
    </location>
</feature>
<protein>
    <recommendedName>
        <fullName evidence="5">Fenitrothion hydrolase protein FedB</fullName>
    </recommendedName>
</protein>
<keyword evidence="1" id="KW-1133">Transmembrane helix</keyword>
<dbReference type="EMBL" id="JBIYDN010000047">
    <property type="protein sequence ID" value="MFK4448273.1"/>
    <property type="molecule type" value="Genomic_DNA"/>
</dbReference>
<evidence type="ECO:0008006" key="5">
    <source>
        <dbReference type="Google" id="ProtNLM"/>
    </source>
</evidence>
<evidence type="ECO:0000256" key="1">
    <source>
        <dbReference type="SAM" id="Phobius"/>
    </source>
</evidence>
<feature type="transmembrane region" description="Helical" evidence="1">
    <location>
        <begin position="366"/>
        <end position="384"/>
    </location>
</feature>
<name>A0ABW8MX27_9BURK</name>
<keyword evidence="1" id="KW-0812">Transmembrane</keyword>
<sequence>MRMRSRSLAACVRTATLIAAFASSITAEGHAFAAPYTLPVPFWLYAYGSAVALLISFVFFALFSAVNTSSRFSENRSGSRRFRVRSWSLYRLIAWIAQVVTALILLFTIVCGLIGTPNALLNFNMTWFWMIFMLLSMYAACLIGDFYQMVNPWNAAIRLAGRTGLVSFKGILRYPRRLGYFPALLAYFGLIALELFGNASPEKLSVCLLAYSCLLFVGAWLFGRETWIRHADVFGVVFSLVSLLAPIEWVAADGSWRIKLRLPFSGFSTVESPSFSMTCFIVFMLSSTAFDGIHDTILWNTAYWAKLFPIIKPVIENYSNDLYGNAAKVYYLWQWLCLALSPTLYLAAYAAVLVAGKWLVRSQRALNELILDFSWSLVPIAFFYNVTHYFTVAISQSPQIVRLASDPFGKRWDIFGTASISIPPLILDAGFVWHAQVALILMGHILSVYLAHSQSFQSFGSRSRAILSQVPMVVLMVLFTASGLWILSLPMAAA</sequence>
<feature type="transmembrane region" description="Helical" evidence="1">
    <location>
        <begin position="203"/>
        <end position="222"/>
    </location>
</feature>
<reference evidence="3 4" key="2">
    <citation type="submission" date="2024-11" db="EMBL/GenBank/DDBJ databases">
        <title>Using genomics to understand microbial adaptation to soil warming.</title>
        <authorList>
            <person name="Deangelis K.M. PhD."/>
        </authorList>
    </citation>
    <scope>NUCLEOTIDE SEQUENCE [LARGE SCALE GENOMIC DNA]</scope>
    <source>
        <strain evidence="3 4">GAS97</strain>
    </source>
</reference>
<dbReference type="Proteomes" id="UP001620514">
    <property type="component" value="Unassembled WGS sequence"/>
</dbReference>
<feature type="transmembrane region" description="Helical" evidence="1">
    <location>
        <begin position="178"/>
        <end position="197"/>
    </location>
</feature>
<comment type="caution">
    <text evidence="3">The sequence shown here is derived from an EMBL/GenBank/DDBJ whole genome shotgun (WGS) entry which is preliminary data.</text>
</comment>
<keyword evidence="4" id="KW-1185">Reference proteome</keyword>
<evidence type="ECO:0000256" key="2">
    <source>
        <dbReference type="SAM" id="SignalP"/>
    </source>
</evidence>
<feature type="transmembrane region" description="Helical" evidence="1">
    <location>
        <begin position="43"/>
        <end position="68"/>
    </location>
</feature>
<feature type="transmembrane region" description="Helical" evidence="1">
    <location>
        <begin position="89"/>
        <end position="115"/>
    </location>
</feature>
<feature type="chain" id="PRO_5046009865" description="Fenitrothion hydrolase protein FedB" evidence="2">
    <location>
        <begin position="34"/>
        <end position="494"/>
    </location>
</feature>
<feature type="signal peptide" evidence="2">
    <location>
        <begin position="1"/>
        <end position="33"/>
    </location>
</feature>
<evidence type="ECO:0000313" key="3">
    <source>
        <dbReference type="EMBL" id="MFK4448273.1"/>
    </source>
</evidence>
<feature type="transmembrane region" description="Helical" evidence="1">
    <location>
        <begin position="330"/>
        <end position="354"/>
    </location>
</feature>
<evidence type="ECO:0000313" key="4">
    <source>
        <dbReference type="Proteomes" id="UP001620514"/>
    </source>
</evidence>
<gene>
    <name evidence="3" type="ORF">ABH943_008317</name>
</gene>
<accession>A0ABW8MX27</accession>
<keyword evidence="1" id="KW-0472">Membrane</keyword>
<feature type="transmembrane region" description="Helical" evidence="1">
    <location>
        <begin position="127"/>
        <end position="147"/>
    </location>
</feature>
<dbReference type="RefSeq" id="WP_404614440.1">
    <property type="nucleotide sequence ID" value="NZ_JBIYDN010000047.1"/>
</dbReference>